<name>A0A4Y6V438_SACBS</name>
<protein>
    <submittedName>
        <fullName evidence="1">Uncharacterized protein</fullName>
    </submittedName>
</protein>
<sequence>MARKFQYYNVAITLNAQATTIYFTEFLDKIRKLDWEKRIRKINNYPTALFEINIPSEQTDCRIVGLGKYRQQVKPYIGDINTSKADMIENDIIEMISLVTIPTARTVLVEYSFYGSKAKDLEEYFNSFFINEDPAQQWAIKFVPVDSKKSLKDVRKSSDIKNIQLKMNVEAENFSSILESSKTKAHKDSLFANIMSAMDKIKEDVEAPIVELKFGKGRQRKLQLDGSEILKLLELLQIDQNESVLSCSVLYKNDATSKYESIELKNVGIMSDIVLENVEGNHAWGFVGDKILERYNEKGRPGSVTLQKWKYVHDKKLPLLTEIPKEEYRVAVQKGERKDLGNASA</sequence>
<evidence type="ECO:0000313" key="1">
    <source>
        <dbReference type="EMBL" id="QDH23440.1"/>
    </source>
</evidence>
<dbReference type="OrthoDB" id="2677488at2"/>
<gene>
    <name evidence="1" type="ORF">FFV09_22785</name>
</gene>
<dbReference type="RefSeq" id="WP_141449977.1">
    <property type="nucleotide sequence ID" value="NZ_CP041217.1"/>
</dbReference>
<accession>A0A4Y6V438</accession>
<reference evidence="1 2" key="1">
    <citation type="submission" date="2019-06" db="EMBL/GenBank/DDBJ databases">
        <title>Saccharibacillus brassicae sp. nov., an endophytic bacterium isolated from Chinese cabbage seeds (Brassica pekinensis).</title>
        <authorList>
            <person name="Jiang L."/>
            <person name="Lee J."/>
            <person name="Kim S.W."/>
        </authorList>
    </citation>
    <scope>NUCLEOTIDE SEQUENCE [LARGE SCALE GENOMIC DNA]</scope>
    <source>
        <strain evidence="2">KCTC 43072 / ATSA2</strain>
    </source>
</reference>
<proteinExistence type="predicted"/>
<evidence type="ECO:0000313" key="2">
    <source>
        <dbReference type="Proteomes" id="UP000316968"/>
    </source>
</evidence>
<dbReference type="Proteomes" id="UP000316968">
    <property type="component" value="Chromosome"/>
</dbReference>
<keyword evidence="2" id="KW-1185">Reference proteome</keyword>
<dbReference type="AlphaFoldDB" id="A0A4Y6V438"/>
<organism evidence="1 2">
    <name type="scientific">Saccharibacillus brassicae</name>
    <dbReference type="NCBI Taxonomy" id="2583377"/>
    <lineage>
        <taxon>Bacteria</taxon>
        <taxon>Bacillati</taxon>
        <taxon>Bacillota</taxon>
        <taxon>Bacilli</taxon>
        <taxon>Bacillales</taxon>
        <taxon>Paenibacillaceae</taxon>
        <taxon>Saccharibacillus</taxon>
    </lineage>
</organism>
<dbReference type="KEGG" id="saca:FFV09_22785"/>
<dbReference type="EMBL" id="CP041217">
    <property type="protein sequence ID" value="QDH23440.1"/>
    <property type="molecule type" value="Genomic_DNA"/>
</dbReference>